<dbReference type="PANTHER" id="PTHR43175">
    <property type="entry name" value="CARBONIC ANHYDRASE"/>
    <property type="match status" value="1"/>
</dbReference>
<dbReference type="Gene3D" id="3.40.1050.10">
    <property type="entry name" value="Carbonic anhydrase"/>
    <property type="match status" value="1"/>
</dbReference>
<evidence type="ECO:0000256" key="3">
    <source>
        <dbReference type="ARBA" id="ARBA00022723"/>
    </source>
</evidence>
<comment type="function">
    <text evidence="5">Reversible hydration of carbon dioxide.</text>
</comment>
<dbReference type="InterPro" id="IPR036874">
    <property type="entry name" value="Carbonic_anhydrase_sf"/>
</dbReference>
<dbReference type="CDD" id="cd03379">
    <property type="entry name" value="beta_CA_cladeD"/>
    <property type="match status" value="1"/>
</dbReference>
<dbReference type="Pfam" id="PF00484">
    <property type="entry name" value="Pro_CA"/>
    <property type="match status" value="1"/>
</dbReference>
<dbReference type="EMBL" id="CAXHTA020000009">
    <property type="protein sequence ID" value="CAL5223549.1"/>
    <property type="molecule type" value="Genomic_DNA"/>
</dbReference>
<evidence type="ECO:0000256" key="2">
    <source>
        <dbReference type="ARBA" id="ARBA00006217"/>
    </source>
</evidence>
<dbReference type="EC" id="4.2.1.1" evidence="5"/>
<reference evidence="6 7" key="1">
    <citation type="submission" date="2024-06" db="EMBL/GenBank/DDBJ databases">
        <authorList>
            <person name="Kraege A."/>
            <person name="Thomma B."/>
        </authorList>
    </citation>
    <scope>NUCLEOTIDE SEQUENCE [LARGE SCALE GENOMIC DNA]</scope>
</reference>
<comment type="similarity">
    <text evidence="2 5">Belongs to the beta-class carbonic anhydrase family.</text>
</comment>
<keyword evidence="5" id="KW-0456">Lyase</keyword>
<comment type="cofactor">
    <cofactor evidence="1">
        <name>Zn(2+)</name>
        <dbReference type="ChEBI" id="CHEBI:29105"/>
    </cofactor>
</comment>
<comment type="catalytic activity">
    <reaction evidence="5">
        <text>hydrogencarbonate + H(+) = CO2 + H2O</text>
        <dbReference type="Rhea" id="RHEA:10748"/>
        <dbReference type="ChEBI" id="CHEBI:15377"/>
        <dbReference type="ChEBI" id="CHEBI:15378"/>
        <dbReference type="ChEBI" id="CHEBI:16526"/>
        <dbReference type="ChEBI" id="CHEBI:17544"/>
        <dbReference type="EC" id="4.2.1.1"/>
    </reaction>
</comment>
<comment type="caution">
    <text evidence="6">The sequence shown here is derived from an EMBL/GenBank/DDBJ whole genome shotgun (WGS) entry which is preliminary data.</text>
</comment>
<dbReference type="InterPro" id="IPR001765">
    <property type="entry name" value="Carbonic_anhydrase"/>
</dbReference>
<evidence type="ECO:0000313" key="7">
    <source>
        <dbReference type="Proteomes" id="UP001497392"/>
    </source>
</evidence>
<dbReference type="SUPFAM" id="SSF53056">
    <property type="entry name" value="beta-carbonic anhydrase, cab"/>
    <property type="match status" value="1"/>
</dbReference>
<evidence type="ECO:0000256" key="4">
    <source>
        <dbReference type="ARBA" id="ARBA00022833"/>
    </source>
</evidence>
<protein>
    <recommendedName>
        <fullName evidence="5">Carbonic anhydrase</fullName>
        <ecNumber evidence="5">4.2.1.1</ecNumber>
    </recommendedName>
    <alternativeName>
        <fullName evidence="5">Carbonate dehydratase</fullName>
    </alternativeName>
</protein>
<evidence type="ECO:0000313" key="6">
    <source>
        <dbReference type="EMBL" id="CAL5223549.1"/>
    </source>
</evidence>
<keyword evidence="4 5" id="KW-0862">Zinc</keyword>
<proteinExistence type="inferred from homology"/>
<keyword evidence="3" id="KW-0479">Metal-binding</keyword>
<gene>
    <name evidence="6" type="primary">g6082</name>
    <name evidence="6" type="ORF">VP750_LOCUS5208</name>
</gene>
<organism evidence="6 7">
    <name type="scientific">Coccomyxa viridis</name>
    <dbReference type="NCBI Taxonomy" id="1274662"/>
    <lineage>
        <taxon>Eukaryota</taxon>
        <taxon>Viridiplantae</taxon>
        <taxon>Chlorophyta</taxon>
        <taxon>core chlorophytes</taxon>
        <taxon>Trebouxiophyceae</taxon>
        <taxon>Trebouxiophyceae incertae sedis</taxon>
        <taxon>Coccomyxaceae</taxon>
        <taxon>Coccomyxa</taxon>
    </lineage>
</organism>
<evidence type="ECO:0000256" key="1">
    <source>
        <dbReference type="ARBA" id="ARBA00001947"/>
    </source>
</evidence>
<sequence>MSWTQEVQSFPPVPIDELYSNAKKWAEKGEWKKQKDLAIKKAVAIVTCMDCRVLPDRIFGLELGDAEYIRNAGGRVTDDIIRSLLIAQELLQTKEIVLMHHTDCGAQYATRKHDQFLETVQKKLRIPGPVRSLLYGLLAVVKALTGVDLSTYNALPIGTSIKDLENSVVEDVEKLEKSPLIAKDIPIYGVIYHTENGEVTEVIRKRSSQGKAQ</sequence>
<dbReference type="Proteomes" id="UP001497392">
    <property type="component" value="Unassembled WGS sequence"/>
</dbReference>
<name>A0ABP1FX34_9CHLO</name>
<dbReference type="SMART" id="SM00947">
    <property type="entry name" value="Pro_CA"/>
    <property type="match status" value="1"/>
</dbReference>
<dbReference type="PANTHER" id="PTHR43175:SF3">
    <property type="entry name" value="CARBON DISULFIDE HYDROLASE"/>
    <property type="match status" value="1"/>
</dbReference>
<evidence type="ECO:0000256" key="5">
    <source>
        <dbReference type="RuleBase" id="RU003956"/>
    </source>
</evidence>
<keyword evidence="7" id="KW-1185">Reference proteome</keyword>
<accession>A0ABP1FX34</accession>